<keyword evidence="1" id="KW-0812">Transmembrane</keyword>
<comment type="caution">
    <text evidence="2">The sequence shown here is derived from an EMBL/GenBank/DDBJ whole genome shotgun (WGS) entry which is preliminary data.</text>
</comment>
<accession>A0A8J7DKN5</accession>
<proteinExistence type="predicted"/>
<evidence type="ECO:0000313" key="2">
    <source>
        <dbReference type="EMBL" id="MBE9076626.1"/>
    </source>
</evidence>
<feature type="transmembrane region" description="Helical" evidence="1">
    <location>
        <begin position="6"/>
        <end position="25"/>
    </location>
</feature>
<evidence type="ECO:0000313" key="3">
    <source>
        <dbReference type="Proteomes" id="UP000636505"/>
    </source>
</evidence>
<sequence>MGRNARWLVGLGSVLLVLGLAILIFKRSSRLRMVSLPAEEPAAVQADAPVRVQEAATVQAAIAQSEQAAELAPVATTATEWDGVVDRWTAAIAELHSIPPESPARVYAQRRLQTAIQNLAEAQQAAARQSTWAALPTLGSVIIDQQLSGYLSYLAVVGTPDILIVGSSRSLQGIDPAVLQQVLAEQGYPDLKVYNLSINGATVQVVNYLLQAVLTPEQLPKLIIWGGGARSFNSARLDQTFANLLDSPGYRAISAGVRPALAEPNRLLDPNLILSDLTAAGFLPIANQFEPADYYRRFPRVSGFYDTDYRPFSIQGVQTITLEHLVAFLQARGIELIFVNLPLSQDYLDSARLVYERQFQQFLQNQSQTDDWAVIDLLQQWPEQQTYFADPNHLNQTGAASVARLLGSAPEVLDAIERVRGVGE</sequence>
<dbReference type="Gene3D" id="3.40.50.1110">
    <property type="entry name" value="SGNH hydrolase"/>
    <property type="match status" value="1"/>
</dbReference>
<dbReference type="RefSeq" id="WP_193905287.1">
    <property type="nucleotide sequence ID" value="NZ_JADEXG010000007.1"/>
</dbReference>
<protein>
    <submittedName>
        <fullName evidence="2">Uncharacterized protein</fullName>
    </submittedName>
</protein>
<keyword evidence="1" id="KW-0472">Membrane</keyword>
<dbReference type="InterPro" id="IPR036514">
    <property type="entry name" value="SGNH_hydro_sf"/>
</dbReference>
<evidence type="ECO:0000256" key="1">
    <source>
        <dbReference type="SAM" id="Phobius"/>
    </source>
</evidence>
<organism evidence="2 3">
    <name type="scientific">Vasconcelosia minhoensis LEGE 07310</name>
    <dbReference type="NCBI Taxonomy" id="915328"/>
    <lineage>
        <taxon>Bacteria</taxon>
        <taxon>Bacillati</taxon>
        <taxon>Cyanobacteriota</taxon>
        <taxon>Cyanophyceae</taxon>
        <taxon>Nodosilineales</taxon>
        <taxon>Cymatolegaceae</taxon>
        <taxon>Vasconcelosia</taxon>
        <taxon>Vasconcelosia minhoensis</taxon>
    </lineage>
</organism>
<keyword evidence="1" id="KW-1133">Transmembrane helix</keyword>
<dbReference type="Proteomes" id="UP000636505">
    <property type="component" value="Unassembled WGS sequence"/>
</dbReference>
<keyword evidence="3" id="KW-1185">Reference proteome</keyword>
<dbReference type="AlphaFoldDB" id="A0A8J7DKN5"/>
<dbReference type="SUPFAM" id="SSF52266">
    <property type="entry name" value="SGNH hydrolase"/>
    <property type="match status" value="1"/>
</dbReference>
<name>A0A8J7DKN5_9CYAN</name>
<reference evidence="2" key="1">
    <citation type="submission" date="2020-10" db="EMBL/GenBank/DDBJ databases">
        <authorList>
            <person name="Castelo-Branco R."/>
            <person name="Eusebio N."/>
            <person name="Adriana R."/>
            <person name="Vieira A."/>
            <person name="Brugerolle De Fraissinette N."/>
            <person name="Rezende De Castro R."/>
            <person name="Schneider M.P."/>
            <person name="Vasconcelos V."/>
            <person name="Leao P.N."/>
        </authorList>
    </citation>
    <scope>NUCLEOTIDE SEQUENCE</scope>
    <source>
        <strain evidence="2">LEGE 07310</strain>
    </source>
</reference>
<gene>
    <name evidence="2" type="ORF">IQ241_04830</name>
</gene>
<dbReference type="EMBL" id="JADEXG010000007">
    <property type="protein sequence ID" value="MBE9076626.1"/>
    <property type="molecule type" value="Genomic_DNA"/>
</dbReference>